<feature type="compositionally biased region" description="Basic residues" evidence="4">
    <location>
        <begin position="664"/>
        <end position="674"/>
    </location>
</feature>
<evidence type="ECO:0000259" key="6">
    <source>
        <dbReference type="SMART" id="SM00387"/>
    </source>
</evidence>
<accession>A0ABM7RBQ8</accession>
<feature type="domain" description="Histidine kinase/HSP90-like ATPase" evidence="6">
    <location>
        <begin position="572"/>
        <end position="668"/>
    </location>
</feature>
<keyword evidence="1" id="KW-0808">Transferase</keyword>
<dbReference type="PANTHER" id="PTHR24421">
    <property type="entry name" value="NITRATE/NITRITE SENSOR PROTEIN NARX-RELATED"/>
    <property type="match status" value="1"/>
</dbReference>
<evidence type="ECO:0000256" key="4">
    <source>
        <dbReference type="SAM" id="MobiDB-lite"/>
    </source>
</evidence>
<gene>
    <name evidence="7" type="ORF">HAHE_29680</name>
</gene>
<dbReference type="Pfam" id="PF07730">
    <property type="entry name" value="HisKA_3"/>
    <property type="match status" value="1"/>
</dbReference>
<evidence type="ECO:0000256" key="1">
    <source>
        <dbReference type="ARBA" id="ARBA00022679"/>
    </source>
</evidence>
<sequence length="674" mass="73314">MGAEELAERPPIDVEGIALTTLSTDGRRIMLWQDGVALFADATRNPDGAESVLPDREIVPGDRLRVTGHGKESFVAPLIVPSKIEWLGSGDLPEAPTVDLIEMSSGRLSSQWVRVEGVVQAVKPFPDQKRFWLLQIATPHGRFTARLEKESDDAPTQWVDAVVAVRGVCLHIFNHRGESIGPRLHVNGASEITVLEHPPRDPFALPDTPLDNLQPFTPHEVMPHRKKVRGTVTFCRPGSHLYIQNEGRGVRIVTSDTTVFHPGDQVEAAGFVVPGAHFSEIHQAILRKVDSAPAPVPLQLETPLPELMRLPFEQTPFKDLHGRLVELGGVLELSGEDADGRWMSLVSDGVAAQVRLPPEIQEIPRRGSVVRVAGICELEYPSTELVETFTLPSGLRLLPRGPADLTVVKSASWWTPQRQWMVVAIVGILLLLALAWVHTLRRRVLEKGAELAAEMGGRRMAEARAEERTRLAEELHDTLAQGLTGVSLQLEAAGRALNLRPTESSRHLGLAGQILASHRDEVRRTLWNLRSGLLDTGDLLGSLRAIAENLCPGTKPVISCRRTGEVLDLPDSVAHAVLRIAQEAMSNAVKHASAENVEAAVEFGATEVILTVTDDGCGFKPGAAAGADPAHFGLQGMRGRARRLDGQFEVNSTPGEGTTVRATIPHHRSNGTEL</sequence>
<dbReference type="SMART" id="SM00387">
    <property type="entry name" value="HATPase_c"/>
    <property type="match status" value="1"/>
</dbReference>
<reference evidence="7 8" key="1">
    <citation type="submission" date="2021-06" db="EMBL/GenBank/DDBJ databases">
        <title>Complete genome of Haloferula helveola possessing various polysaccharide degrading enzymes.</title>
        <authorList>
            <person name="Takami H."/>
            <person name="Huang C."/>
            <person name="Hamasaki K."/>
        </authorList>
    </citation>
    <scope>NUCLEOTIDE SEQUENCE [LARGE SCALE GENOMIC DNA]</scope>
    <source>
        <strain evidence="7 8">CN-1</strain>
    </source>
</reference>
<evidence type="ECO:0000256" key="3">
    <source>
        <dbReference type="ARBA" id="ARBA00023012"/>
    </source>
</evidence>
<organism evidence="7 8">
    <name type="scientific">Haloferula helveola</name>
    <dbReference type="NCBI Taxonomy" id="490095"/>
    <lineage>
        <taxon>Bacteria</taxon>
        <taxon>Pseudomonadati</taxon>
        <taxon>Verrucomicrobiota</taxon>
        <taxon>Verrucomicrobiia</taxon>
        <taxon>Verrucomicrobiales</taxon>
        <taxon>Verrucomicrobiaceae</taxon>
        <taxon>Haloferula</taxon>
    </lineage>
</organism>
<feature type="region of interest" description="Disordered" evidence="4">
    <location>
        <begin position="649"/>
        <end position="674"/>
    </location>
</feature>
<keyword evidence="5" id="KW-0812">Transmembrane</keyword>
<dbReference type="Proteomes" id="UP001374893">
    <property type="component" value="Chromosome"/>
</dbReference>
<keyword evidence="5" id="KW-1133">Transmembrane helix</keyword>
<dbReference type="PANTHER" id="PTHR24421:SF62">
    <property type="entry name" value="SENSORY TRANSDUCTION HISTIDINE KINASE"/>
    <property type="match status" value="1"/>
</dbReference>
<dbReference type="InterPro" id="IPR036890">
    <property type="entry name" value="HATPase_C_sf"/>
</dbReference>
<evidence type="ECO:0000256" key="2">
    <source>
        <dbReference type="ARBA" id="ARBA00022777"/>
    </source>
</evidence>
<keyword evidence="8" id="KW-1185">Reference proteome</keyword>
<protein>
    <submittedName>
        <fullName evidence="7">Sensor histidine kinase</fullName>
    </submittedName>
</protein>
<dbReference type="InterPro" id="IPR050482">
    <property type="entry name" value="Sensor_HK_TwoCompSys"/>
</dbReference>
<dbReference type="InterPro" id="IPR003594">
    <property type="entry name" value="HATPase_dom"/>
</dbReference>
<feature type="transmembrane region" description="Helical" evidence="5">
    <location>
        <begin position="420"/>
        <end position="437"/>
    </location>
</feature>
<dbReference type="Gene3D" id="3.30.565.10">
    <property type="entry name" value="Histidine kinase-like ATPase, C-terminal domain"/>
    <property type="match status" value="1"/>
</dbReference>
<dbReference type="Pfam" id="PF02518">
    <property type="entry name" value="HATPase_c"/>
    <property type="match status" value="1"/>
</dbReference>
<keyword evidence="5" id="KW-0472">Membrane</keyword>
<name>A0ABM7RBQ8_9BACT</name>
<proteinExistence type="predicted"/>
<evidence type="ECO:0000313" key="8">
    <source>
        <dbReference type="Proteomes" id="UP001374893"/>
    </source>
</evidence>
<dbReference type="GO" id="GO:0016301">
    <property type="term" value="F:kinase activity"/>
    <property type="evidence" value="ECO:0007669"/>
    <property type="project" value="UniProtKB-KW"/>
</dbReference>
<evidence type="ECO:0000313" key="7">
    <source>
        <dbReference type="EMBL" id="BCX49060.1"/>
    </source>
</evidence>
<keyword evidence="2 7" id="KW-0418">Kinase</keyword>
<dbReference type="Gene3D" id="1.20.5.1930">
    <property type="match status" value="1"/>
</dbReference>
<dbReference type="EMBL" id="AP024702">
    <property type="protein sequence ID" value="BCX49060.1"/>
    <property type="molecule type" value="Genomic_DNA"/>
</dbReference>
<keyword evidence="3" id="KW-0902">Two-component regulatory system</keyword>
<dbReference type="SUPFAM" id="SSF55874">
    <property type="entry name" value="ATPase domain of HSP90 chaperone/DNA topoisomerase II/histidine kinase"/>
    <property type="match status" value="1"/>
</dbReference>
<dbReference type="InterPro" id="IPR011712">
    <property type="entry name" value="Sig_transdc_His_kin_sub3_dim/P"/>
</dbReference>
<evidence type="ECO:0000256" key="5">
    <source>
        <dbReference type="SAM" id="Phobius"/>
    </source>
</evidence>
<dbReference type="CDD" id="cd16917">
    <property type="entry name" value="HATPase_UhpB-NarQ-NarX-like"/>
    <property type="match status" value="1"/>
</dbReference>